<dbReference type="Pfam" id="PF01844">
    <property type="entry name" value="HNH"/>
    <property type="match status" value="1"/>
</dbReference>
<name>A0ABS2ZH92_9BACL</name>
<proteinExistence type="predicted"/>
<comment type="caution">
    <text evidence="2">The sequence shown here is derived from an EMBL/GenBank/DDBJ whole genome shotgun (WGS) entry which is preliminary data.</text>
</comment>
<dbReference type="Gene3D" id="1.10.30.50">
    <property type="match status" value="1"/>
</dbReference>
<evidence type="ECO:0000259" key="1">
    <source>
        <dbReference type="Pfam" id="PF01844"/>
    </source>
</evidence>
<dbReference type="GO" id="GO:0004519">
    <property type="term" value="F:endonuclease activity"/>
    <property type="evidence" value="ECO:0007669"/>
    <property type="project" value="UniProtKB-KW"/>
</dbReference>
<dbReference type="InterPro" id="IPR002711">
    <property type="entry name" value="HNH"/>
</dbReference>
<feature type="domain" description="HNH" evidence="1">
    <location>
        <begin position="154"/>
        <end position="201"/>
    </location>
</feature>
<dbReference type="CDD" id="cd00085">
    <property type="entry name" value="HNHc"/>
    <property type="match status" value="1"/>
</dbReference>
<dbReference type="RefSeq" id="WP_188401003.1">
    <property type="nucleotide sequence ID" value="NZ_BMCE01000001.1"/>
</dbReference>
<dbReference type="InterPro" id="IPR003615">
    <property type="entry name" value="HNH_nuc"/>
</dbReference>
<keyword evidence="2" id="KW-0255">Endonuclease</keyword>
<evidence type="ECO:0000313" key="2">
    <source>
        <dbReference type="EMBL" id="MBN3546699.1"/>
    </source>
</evidence>
<evidence type="ECO:0000313" key="3">
    <source>
        <dbReference type="Proteomes" id="UP001319060"/>
    </source>
</evidence>
<accession>A0ABS2ZH92</accession>
<protein>
    <submittedName>
        <fullName evidence="2">HNH endonuclease</fullName>
    </submittedName>
</protein>
<keyword evidence="2" id="KW-0378">Hydrolase</keyword>
<keyword evidence="3" id="KW-1185">Reference proteome</keyword>
<dbReference type="EMBL" id="JAFHKS010000044">
    <property type="protein sequence ID" value="MBN3546699.1"/>
    <property type="molecule type" value="Genomic_DNA"/>
</dbReference>
<keyword evidence="2" id="KW-0540">Nuclease</keyword>
<sequence length="356" mass="42768">MYKVEWSVKIEKLIRPYHEFVVEILEFVNQEPIFQVKKESDIDILVGKIKELKKDENCIYNFLDVATGTNLKKYICDLKYEGIDLLDKYTAFIDNYKKFLSQEWEDNTQYSDELTKAFEYFYTNLIHGKIFNNTMGENNAIREFREELTLESTCPYCDYHEMEFNSASVDHFIPKSKYPLLAIFPKNLVVACTACNDRIKKEKLYIPIMHPYFDNLDDYFYFTYKNEVIKIEFYDHISCKDKEKVKNFFKLFNLEERYNKYCKKKLIRLKEDIQRNVIKQIKGYKNVSFNEIQCKIREEISDEFVNISKYKKNDVLTKLRLDYLKQIKEEDLSDLSIYIANENGNSSLTIKDPFWV</sequence>
<reference evidence="2 3" key="1">
    <citation type="submission" date="2021-01" db="EMBL/GenBank/DDBJ databases">
        <title>Genome Sequencing of Type Strains.</title>
        <authorList>
            <person name="Lemaire J.F."/>
            <person name="Inderbitzin P."/>
            <person name="Collins S.B."/>
            <person name="Wespe N."/>
            <person name="Knight-Connoni V."/>
        </authorList>
    </citation>
    <scope>NUCLEOTIDE SEQUENCE [LARGE SCALE GENOMIC DNA]</scope>
    <source>
        <strain evidence="2 3">DSM 14730</strain>
    </source>
</reference>
<gene>
    <name evidence="2" type="ORF">JYA64_15435</name>
</gene>
<dbReference type="Proteomes" id="UP001319060">
    <property type="component" value="Unassembled WGS sequence"/>
</dbReference>
<organism evidence="2 3">
    <name type="scientific">Fictibacillus barbaricus</name>
    <dbReference type="NCBI Taxonomy" id="182136"/>
    <lineage>
        <taxon>Bacteria</taxon>
        <taxon>Bacillati</taxon>
        <taxon>Bacillota</taxon>
        <taxon>Bacilli</taxon>
        <taxon>Bacillales</taxon>
        <taxon>Fictibacillaceae</taxon>
        <taxon>Fictibacillus</taxon>
    </lineage>
</organism>